<keyword evidence="3" id="KW-1185">Reference proteome</keyword>
<accession>A0ABQ4QGC7</accession>
<evidence type="ECO:0000313" key="2">
    <source>
        <dbReference type="EMBL" id="GJD44265.1"/>
    </source>
</evidence>
<evidence type="ECO:0000313" key="3">
    <source>
        <dbReference type="Proteomes" id="UP001055117"/>
    </source>
</evidence>
<reference evidence="2 3" key="1">
    <citation type="journal article" date="2021" name="Front. Microbiol.">
        <title>Comprehensive Comparative Genomics and Phenotyping of Methylobacterium Species.</title>
        <authorList>
            <person name="Alessa O."/>
            <person name="Ogura Y."/>
            <person name="Fujitani Y."/>
            <person name="Takami H."/>
            <person name="Hayashi T."/>
            <person name="Sahin N."/>
            <person name="Tani A."/>
        </authorList>
    </citation>
    <scope>NUCLEOTIDE SEQUENCE [LARGE SCALE GENOMIC DNA]</scope>
    <source>
        <strain evidence="2 3">DSM 23679</strain>
    </source>
</reference>
<evidence type="ECO:0008006" key="4">
    <source>
        <dbReference type="Google" id="ProtNLM"/>
    </source>
</evidence>
<protein>
    <recommendedName>
        <fullName evidence="4">Lipoprotein</fullName>
    </recommendedName>
</protein>
<dbReference type="EMBL" id="BPQG01000030">
    <property type="protein sequence ID" value="GJD44265.1"/>
    <property type="molecule type" value="Genomic_DNA"/>
</dbReference>
<feature type="signal peptide" evidence="1">
    <location>
        <begin position="1"/>
        <end position="30"/>
    </location>
</feature>
<keyword evidence="1" id="KW-0732">Signal</keyword>
<organism evidence="2 3">
    <name type="scientific">Methylobacterium cerastii</name>
    <dbReference type="NCBI Taxonomy" id="932741"/>
    <lineage>
        <taxon>Bacteria</taxon>
        <taxon>Pseudomonadati</taxon>
        <taxon>Pseudomonadota</taxon>
        <taxon>Alphaproteobacteria</taxon>
        <taxon>Hyphomicrobiales</taxon>
        <taxon>Methylobacteriaceae</taxon>
        <taxon>Methylobacterium</taxon>
    </lineage>
</organism>
<name>A0ABQ4QGC7_9HYPH</name>
<proteinExistence type="predicted"/>
<feature type="chain" id="PRO_5046652828" description="Lipoprotein" evidence="1">
    <location>
        <begin position="31"/>
        <end position="80"/>
    </location>
</feature>
<comment type="caution">
    <text evidence="2">The sequence shown here is derived from an EMBL/GenBank/DDBJ whole genome shotgun (WGS) entry which is preliminary data.</text>
</comment>
<dbReference type="PROSITE" id="PS51257">
    <property type="entry name" value="PROKAR_LIPOPROTEIN"/>
    <property type="match status" value="1"/>
</dbReference>
<sequence length="80" mass="8420">MIRSRVTEARMRRLSLPAALLLAAAASACAPNPIVARDPIPAPGPDAAFACDSRPLVLNAFETTCKPIARQPVVVLRSKG</sequence>
<gene>
    <name evidence="2" type="ORF">AFCDBAGC_2131</name>
</gene>
<dbReference type="Proteomes" id="UP001055117">
    <property type="component" value="Unassembled WGS sequence"/>
</dbReference>
<evidence type="ECO:0000256" key="1">
    <source>
        <dbReference type="SAM" id="SignalP"/>
    </source>
</evidence>